<comment type="caution">
    <text evidence="1">The sequence shown here is derived from an EMBL/GenBank/DDBJ whole genome shotgun (WGS) entry which is preliminary data.</text>
</comment>
<gene>
    <name evidence="1" type="ORF">ACOLOM_LOCUS9077</name>
</gene>
<evidence type="ECO:0000313" key="1">
    <source>
        <dbReference type="EMBL" id="CAG8674479.1"/>
    </source>
</evidence>
<dbReference type="EMBL" id="CAJVPT010025327">
    <property type="protein sequence ID" value="CAG8674479.1"/>
    <property type="molecule type" value="Genomic_DNA"/>
</dbReference>
<organism evidence="1 2">
    <name type="scientific">Acaulospora colombiana</name>
    <dbReference type="NCBI Taxonomy" id="27376"/>
    <lineage>
        <taxon>Eukaryota</taxon>
        <taxon>Fungi</taxon>
        <taxon>Fungi incertae sedis</taxon>
        <taxon>Mucoromycota</taxon>
        <taxon>Glomeromycotina</taxon>
        <taxon>Glomeromycetes</taxon>
        <taxon>Diversisporales</taxon>
        <taxon>Acaulosporaceae</taxon>
        <taxon>Acaulospora</taxon>
    </lineage>
</organism>
<name>A0ACA9NTH2_9GLOM</name>
<keyword evidence="2" id="KW-1185">Reference proteome</keyword>
<protein>
    <submittedName>
        <fullName evidence="1">4783_t:CDS:1</fullName>
    </submittedName>
</protein>
<reference evidence="1" key="1">
    <citation type="submission" date="2021-06" db="EMBL/GenBank/DDBJ databases">
        <authorList>
            <person name="Kallberg Y."/>
            <person name="Tangrot J."/>
            <person name="Rosling A."/>
        </authorList>
    </citation>
    <scope>NUCLEOTIDE SEQUENCE</scope>
    <source>
        <strain evidence="1">CL356</strain>
    </source>
</reference>
<proteinExistence type="predicted"/>
<feature type="non-terminal residue" evidence="1">
    <location>
        <position position="588"/>
    </location>
</feature>
<sequence length="588" mass="67153">HNQKMFELLQARQKEGYVVQSIGDIFCDSAMEFGRDYVDYNGHFPIAENSVRTVKLKNSDFKRFLEDCSRNKETRKLDFRHFIQRPTTRLQRYTLFLEQIIKHTSDDNPDKGLLEGALQTIRNICKESDNRVHEAEQRLRILDLEMKLMKKNGDPCTELKLMDINRQLLFKGDLYKKSATRLEWLELHVFLFDHYLVMTKRKKGADGEIKYIVSKKPIPLEMLIIDASSDGSQARTPSFPAVGRKKTPTSQALGGTQLVTNLEGADNRPNYSNNQLTIEHVGRNGGQHQLFADSANTRKMWKEKIQEAQTKLQLKESNTHVFELFTLNDTTFRLGPVGTSTQGTTGISRGKVTCSVPFVTPEKRNMVAIGTEEGVWMGFGGEVNTFRKVLTIGNVMQMAVIENYGIFVVLVVLWAYSLEALIPSSSSSSSGNVHGSAVRQRLCSSNNVLYFNVGTIKDKTLLVYMRRKGIESHFKVIEPVHTVNASHEKSKSSATRRFGNLMSSRNDWFKEYKQFYIPSESYHVNFLRSKLCVVCARGFEIMNLETFQNHTIPDFTNPSFTAIARQYDGSKPLGMFRLNENEFLLCYT</sequence>
<feature type="non-terminal residue" evidence="1">
    <location>
        <position position="1"/>
    </location>
</feature>
<accession>A0ACA9NTH2</accession>
<evidence type="ECO:0000313" key="2">
    <source>
        <dbReference type="Proteomes" id="UP000789525"/>
    </source>
</evidence>
<dbReference type="Proteomes" id="UP000789525">
    <property type="component" value="Unassembled WGS sequence"/>
</dbReference>